<dbReference type="KEGG" id="enc:ECL_B001"/>
<keyword evidence="2" id="KW-0614">Plasmid</keyword>
<reference evidence="2 3" key="1">
    <citation type="journal article" date="2010" name="J. Bacteriol.">
        <title>Complete genome sequence of Enterobacter cloacae subsp. cloacae type strain ATCC 13047.</title>
        <authorList>
            <person name="Ren Y."/>
            <person name="Ren Y."/>
            <person name="Zhou Z."/>
            <person name="Guo X."/>
            <person name="Li Y."/>
            <person name="Feng L."/>
            <person name="Wang L."/>
        </authorList>
    </citation>
    <scope>NUCLEOTIDE SEQUENCE [LARGE SCALE GENOMIC DNA]</scope>
    <source>
        <strain evidence="3">ATCC 13047 / DSM 30054 / NBRC 13535 / NCTC 10005 / WDCM 00083 / NCDC 279-56</strain>
        <plasmid evidence="2">pECL_B</plasmid>
    </source>
</reference>
<proteinExistence type="predicted"/>
<feature type="region of interest" description="Disordered" evidence="1">
    <location>
        <begin position="1"/>
        <end position="30"/>
    </location>
</feature>
<sequence>MAVRPPEAMPLTWARDGSPKGRDAQRLDAQHDSPVLRLRRGTTLQKIIPVTCNEKENSQQQENYDYQRNIHY</sequence>
<keyword evidence="3" id="KW-1185">Reference proteome</keyword>
<geneLocation type="plasmid" evidence="2 3">
    <name>pECL_B</name>
</geneLocation>
<accession>A0A0H3CUS2</accession>
<dbReference type="Proteomes" id="UP000002363">
    <property type="component" value="Plasmid pECL_B"/>
</dbReference>
<evidence type="ECO:0000256" key="1">
    <source>
        <dbReference type="SAM" id="MobiDB-lite"/>
    </source>
</evidence>
<dbReference type="EMBL" id="CP001920">
    <property type="protein sequence ID" value="ADF64963.1"/>
    <property type="molecule type" value="Genomic_DNA"/>
</dbReference>
<feature type="compositionally biased region" description="Basic and acidic residues" evidence="1">
    <location>
        <begin position="17"/>
        <end position="30"/>
    </location>
</feature>
<dbReference type="AlphaFoldDB" id="A0A0H3CUS2"/>
<organism evidence="2 3">
    <name type="scientific">Enterobacter cloacae subsp. cloacae (strain ATCC 13047 / DSM 30054 / NBRC 13535 / NCTC 10005 / WDCM 00083 / NCDC 279-56)</name>
    <dbReference type="NCBI Taxonomy" id="716541"/>
    <lineage>
        <taxon>Bacteria</taxon>
        <taxon>Pseudomonadati</taxon>
        <taxon>Pseudomonadota</taxon>
        <taxon>Gammaproteobacteria</taxon>
        <taxon>Enterobacterales</taxon>
        <taxon>Enterobacteriaceae</taxon>
        <taxon>Enterobacter</taxon>
        <taxon>Enterobacter cloacae complex</taxon>
    </lineage>
</organism>
<dbReference type="HOGENOM" id="CLU_2897030_0_0_6"/>
<dbReference type="EnsemblBacteria" id="ADF64963">
    <property type="protein sequence ID" value="ADF64963"/>
    <property type="gene ID" value="ECL_B001"/>
</dbReference>
<gene>
    <name evidence="2" type="ordered locus">ECL_B001</name>
</gene>
<evidence type="ECO:0000313" key="2">
    <source>
        <dbReference type="EMBL" id="ADF64963.1"/>
    </source>
</evidence>
<protein>
    <submittedName>
        <fullName evidence="2">Uncharacterized protein</fullName>
    </submittedName>
</protein>
<evidence type="ECO:0000313" key="3">
    <source>
        <dbReference type="Proteomes" id="UP000002363"/>
    </source>
</evidence>
<name>A0A0H3CUS2_ENTCC</name>